<reference evidence="8" key="1">
    <citation type="journal article" date="2013" name="Genome Announc.">
        <title>First genome sequence of a syntrophic acetate-oxidizing bacterium, Tepidanaerobacter acetatoxydans strain Re1.</title>
        <authorList>
            <person name="Manzoor S."/>
            <person name="Bongcam-Rudloff E."/>
            <person name="Schnurer A."/>
            <person name="Muller B."/>
        </authorList>
    </citation>
    <scope>NUCLEOTIDE SEQUENCE [LARGE SCALE GENOMIC DNA]</scope>
    <source>
        <strain evidence="8">Re1</strain>
    </source>
</reference>
<feature type="domain" description="Sugar-binding" evidence="5">
    <location>
        <begin position="93"/>
        <end position="338"/>
    </location>
</feature>
<organism evidence="7 8">
    <name type="scientific">Tepidanaerobacter acetatoxydans (strain DSM 21804 / JCM 16047 / Re1)</name>
    <dbReference type="NCBI Taxonomy" id="1209989"/>
    <lineage>
        <taxon>Bacteria</taxon>
        <taxon>Bacillati</taxon>
        <taxon>Bacillota</taxon>
        <taxon>Clostridia</taxon>
        <taxon>Thermosediminibacterales</taxon>
        <taxon>Tepidanaerobacteraceae</taxon>
        <taxon>Tepidanaerobacter</taxon>
    </lineage>
</organism>
<evidence type="ECO:0000256" key="2">
    <source>
        <dbReference type="ARBA" id="ARBA00023015"/>
    </source>
</evidence>
<dbReference type="Gene3D" id="3.40.50.1360">
    <property type="match status" value="1"/>
</dbReference>
<accession>F4LQV1</accession>
<dbReference type="STRING" id="1209989.TepRe1_1976"/>
<accession>L0S1A7</accession>
<keyword evidence="4" id="KW-0804">Transcription</keyword>
<dbReference type="Proteomes" id="UP000010802">
    <property type="component" value="Chromosome"/>
</dbReference>
<dbReference type="InterPro" id="IPR051054">
    <property type="entry name" value="SorC_transcr_regulators"/>
</dbReference>
<protein>
    <submittedName>
        <fullName evidence="7">Central glycolytic genes regulator</fullName>
    </submittedName>
</protein>
<dbReference type="Pfam" id="PF04198">
    <property type="entry name" value="Sugar-bind"/>
    <property type="match status" value="1"/>
</dbReference>
<dbReference type="HOGENOM" id="CLU_054506_2_0_9"/>
<dbReference type="eggNOG" id="COG2390">
    <property type="taxonomic scope" value="Bacteria"/>
</dbReference>
<evidence type="ECO:0000313" key="8">
    <source>
        <dbReference type="Proteomes" id="UP000010802"/>
    </source>
</evidence>
<keyword evidence="8" id="KW-1185">Reference proteome</keyword>
<feature type="domain" description="CggR N-terminal DNA binding" evidence="6">
    <location>
        <begin position="19"/>
        <end position="88"/>
    </location>
</feature>
<dbReference type="InterPro" id="IPR048715">
    <property type="entry name" value="CggR_N"/>
</dbReference>
<name>F4LQV1_TEPAE</name>
<dbReference type="InterPro" id="IPR036388">
    <property type="entry name" value="WH-like_DNA-bd_sf"/>
</dbReference>
<sequence length="350" mass="38492">MEELVKLLQQIAPEIALTIENRYTILRNIYFNQPIGRRALSSILSLSERQLRTEVKRLEEQGLVKISSKGMELTNTGENIIFRLEHFIYHLRGLNPIAQSIRQLFNCGYVSIVPGDSDEDETIKMQLGKEAAQYLKKTINNGDIVAVTGGTTMAQIPRAMENISSLKDITVVPGRGGLGEKVEIESNTIAAELAKKLKAQYKLLYIPDNLSPETMESVINEPGIREILKTVRSADILLHGIGGAEEIGQRRGLSEKEIAEISKKGAVAEAFGFYFNKDGKVVHTTTSVGLTIADLKNIRIVIAIAGGANKAPAIQAFLRYHSPTVLITDEGAARKLLELEGGRDDEQKDA</sequence>
<dbReference type="RefSeq" id="WP_013779026.1">
    <property type="nucleotide sequence ID" value="NC_015519.1"/>
</dbReference>
<dbReference type="PATRIC" id="fig|1209989.3.peg.2449"/>
<dbReference type="Pfam" id="PF21715">
    <property type="entry name" value="CggR_N"/>
    <property type="match status" value="1"/>
</dbReference>
<dbReference type="OrthoDB" id="9793820at2"/>
<dbReference type="GO" id="GO:0030246">
    <property type="term" value="F:carbohydrate binding"/>
    <property type="evidence" value="ECO:0007669"/>
    <property type="project" value="InterPro"/>
</dbReference>
<dbReference type="PANTHER" id="PTHR34294">
    <property type="entry name" value="TRANSCRIPTIONAL REGULATOR-RELATED"/>
    <property type="match status" value="1"/>
</dbReference>
<evidence type="ECO:0000259" key="5">
    <source>
        <dbReference type="Pfam" id="PF04198"/>
    </source>
</evidence>
<dbReference type="KEGG" id="tep:TepRe1_1976"/>
<proteinExistence type="inferred from homology"/>
<dbReference type="InterPro" id="IPR036390">
    <property type="entry name" value="WH_DNA-bd_sf"/>
</dbReference>
<evidence type="ECO:0000259" key="6">
    <source>
        <dbReference type="Pfam" id="PF21715"/>
    </source>
</evidence>
<evidence type="ECO:0000256" key="1">
    <source>
        <dbReference type="ARBA" id="ARBA00010466"/>
    </source>
</evidence>
<dbReference type="AlphaFoldDB" id="F4LQV1"/>
<dbReference type="GO" id="GO:0003677">
    <property type="term" value="F:DNA binding"/>
    <property type="evidence" value="ECO:0007669"/>
    <property type="project" value="UniProtKB-KW"/>
</dbReference>
<gene>
    <name evidence="7" type="primary">cggR</name>
    <name evidence="7" type="ordered locus">TEPIRE1_2129</name>
</gene>
<dbReference type="SUPFAM" id="SSF46785">
    <property type="entry name" value="Winged helix' DNA-binding domain"/>
    <property type="match status" value="1"/>
</dbReference>
<dbReference type="InterPro" id="IPR007324">
    <property type="entry name" value="Sugar-bd_dom_put"/>
</dbReference>
<dbReference type="SUPFAM" id="SSF100950">
    <property type="entry name" value="NagB/RpiA/CoA transferase-like"/>
    <property type="match status" value="1"/>
</dbReference>
<evidence type="ECO:0000256" key="4">
    <source>
        <dbReference type="ARBA" id="ARBA00023163"/>
    </source>
</evidence>
<dbReference type="Gene3D" id="1.10.10.10">
    <property type="entry name" value="Winged helix-like DNA-binding domain superfamily/Winged helix DNA-binding domain"/>
    <property type="match status" value="1"/>
</dbReference>
<comment type="similarity">
    <text evidence="1">Belongs to the SorC transcriptional regulatory family.</text>
</comment>
<dbReference type="KEGG" id="tae:TepiRe1_2129"/>
<dbReference type="EMBL" id="HF563609">
    <property type="protein sequence ID" value="CCP26951.1"/>
    <property type="molecule type" value="Genomic_DNA"/>
</dbReference>
<dbReference type="PANTHER" id="PTHR34294:SF5">
    <property type="entry name" value="CENTRAL GLYCOLYTIC GENES REGULATOR"/>
    <property type="match status" value="1"/>
</dbReference>
<keyword evidence="3" id="KW-0238">DNA-binding</keyword>
<evidence type="ECO:0000256" key="3">
    <source>
        <dbReference type="ARBA" id="ARBA00023125"/>
    </source>
</evidence>
<dbReference type="InterPro" id="IPR037171">
    <property type="entry name" value="NagB/RpiA_transferase-like"/>
</dbReference>
<keyword evidence="2" id="KW-0805">Transcription regulation</keyword>
<evidence type="ECO:0000313" key="7">
    <source>
        <dbReference type="EMBL" id="CCP26951.1"/>
    </source>
</evidence>